<dbReference type="InterPro" id="IPR014756">
    <property type="entry name" value="Ig_E-set"/>
</dbReference>
<dbReference type="AlphaFoldDB" id="A0A9D1QCW6"/>
<sequence>MKKLFIGLSLIVMAFSSCNDKGNVTPPPLVTDPVLPPATEEFTPGQNITINGNGFTAADEIWLRVPAKAETRDIQTTVTAQSATQITFTIPEGVTPGEYTVVLKRSGTEMPMGTINVGEPQPTAEAKFYCLGEDGIYTIDPQSHALNQLIGANDYNFSGRNVYDASKNTIYSVEWDEMLVSDEEGEKYITRSWLGIIDLTANSYTRLDLPNGIDFYIYLIAGQPTLLAQPTASDDHLRLYNIDLTTGALTESLDLGAWKSTFGVSGDYSFYIWGTYLKGQSLYMAVSVTNEQTDQAEFRYLALDLSTPAIIPGGTIQNDDLDCDIYFFERQGQLYTCIVLYNWSTPDVSYTSRFQLFDTDNLTASETCCTLENIDCCAPQYDATNDRLYWVTDWEKSDEGSDNVSTGTDWYTFDFATQTASKVYTWNETIWDLLLVY</sequence>
<reference evidence="2" key="1">
    <citation type="journal article" date="2021" name="PeerJ">
        <title>Extensive microbial diversity within the chicken gut microbiome revealed by metagenomics and culture.</title>
        <authorList>
            <person name="Gilroy R."/>
            <person name="Ravi A."/>
            <person name="Getino M."/>
            <person name="Pursley I."/>
            <person name="Horton D.L."/>
            <person name="Alikhan N.F."/>
            <person name="Baker D."/>
            <person name="Gharbi K."/>
            <person name="Hall N."/>
            <person name="Watson M."/>
            <person name="Adriaenssens E.M."/>
            <person name="Foster-Nyarko E."/>
            <person name="Jarju S."/>
            <person name="Secka A."/>
            <person name="Antonio M."/>
            <person name="Oren A."/>
            <person name="Chaudhuri R.R."/>
            <person name="La Ragione R."/>
            <person name="Hildebrand F."/>
            <person name="Pallen M.J."/>
        </authorList>
    </citation>
    <scope>NUCLEOTIDE SEQUENCE</scope>
    <source>
        <strain evidence="2">ChiBcec15-1070</strain>
    </source>
</reference>
<dbReference type="SUPFAM" id="SSF81296">
    <property type="entry name" value="E set domains"/>
    <property type="match status" value="1"/>
</dbReference>
<evidence type="ECO:0000313" key="2">
    <source>
        <dbReference type="EMBL" id="HIW09900.1"/>
    </source>
</evidence>
<dbReference type="EMBL" id="DXHL01000002">
    <property type="protein sequence ID" value="HIW09900.1"/>
    <property type="molecule type" value="Genomic_DNA"/>
</dbReference>
<dbReference type="Pfam" id="PF20264">
    <property type="entry name" value="DUF4784_N"/>
    <property type="match status" value="1"/>
</dbReference>
<evidence type="ECO:0000259" key="1">
    <source>
        <dbReference type="Pfam" id="PF20264"/>
    </source>
</evidence>
<dbReference type="PROSITE" id="PS51257">
    <property type="entry name" value="PROKAR_LIPOPROTEIN"/>
    <property type="match status" value="1"/>
</dbReference>
<reference evidence="2" key="2">
    <citation type="submission" date="2021-04" db="EMBL/GenBank/DDBJ databases">
        <authorList>
            <person name="Gilroy R."/>
        </authorList>
    </citation>
    <scope>NUCLEOTIDE SEQUENCE</scope>
    <source>
        <strain evidence="2">ChiBcec15-1070</strain>
    </source>
</reference>
<gene>
    <name evidence="2" type="ORF">H9888_00215</name>
</gene>
<protein>
    <submittedName>
        <fullName evidence="2">DUF4784 family protein</fullName>
    </submittedName>
</protein>
<dbReference type="Gene3D" id="2.60.40.3920">
    <property type="match status" value="1"/>
</dbReference>
<evidence type="ECO:0000313" key="3">
    <source>
        <dbReference type="Proteomes" id="UP000823926"/>
    </source>
</evidence>
<accession>A0A9D1QCW6</accession>
<name>A0A9D1QCW6_9BACT</name>
<organism evidence="2 3">
    <name type="scientific">Candidatus Rikenella faecigallinarum</name>
    <dbReference type="NCBI Taxonomy" id="2838745"/>
    <lineage>
        <taxon>Bacteria</taxon>
        <taxon>Pseudomonadati</taxon>
        <taxon>Bacteroidota</taxon>
        <taxon>Bacteroidia</taxon>
        <taxon>Bacteroidales</taxon>
        <taxon>Rikenellaceae</taxon>
        <taxon>Rikenella</taxon>
    </lineage>
</organism>
<proteinExistence type="predicted"/>
<dbReference type="InterPro" id="IPR046546">
    <property type="entry name" value="DUF4784_N"/>
</dbReference>
<dbReference type="Proteomes" id="UP000823926">
    <property type="component" value="Unassembled WGS sequence"/>
</dbReference>
<comment type="caution">
    <text evidence="2">The sequence shown here is derived from an EMBL/GenBank/DDBJ whole genome shotgun (WGS) entry which is preliminary data.</text>
</comment>
<feature type="domain" description="DUF4784" evidence="1">
    <location>
        <begin position="27"/>
        <end position="121"/>
    </location>
</feature>